<dbReference type="AlphaFoldDB" id="H1D1B4"/>
<dbReference type="RefSeq" id="WP_008859896.1">
    <property type="nucleotide sequence ID" value="NZ_JH591188.1"/>
</dbReference>
<dbReference type="STRING" id="742743.HMPREF9453_01402"/>
<dbReference type="HOGENOM" id="CLU_128691_3_0_9"/>
<keyword evidence="2 4" id="KW-0732">Signal</keyword>
<evidence type="ECO:0008006" key="7">
    <source>
        <dbReference type="Google" id="ProtNLM"/>
    </source>
</evidence>
<gene>
    <name evidence="5" type="ORF">HMPREF9453_01402</name>
</gene>
<dbReference type="InterPro" id="IPR024930">
    <property type="entry name" value="Skp_dom_sf"/>
</dbReference>
<dbReference type="Gene3D" id="3.30.910.20">
    <property type="entry name" value="Skp domain"/>
    <property type="match status" value="1"/>
</dbReference>
<evidence type="ECO:0000256" key="1">
    <source>
        <dbReference type="ARBA" id="ARBA00009091"/>
    </source>
</evidence>
<dbReference type="Pfam" id="PF03938">
    <property type="entry name" value="OmpH"/>
    <property type="match status" value="1"/>
</dbReference>
<sequence>MKMNKAVAAAAAGMIAFGAMFSASAAGIGYVNSNALLQAHPKMQKAQLDMRTAAQKAEASFKSRSAGKTDQEKQQIATELQKEMDQKERAAMQPILSDIMKAIQQVRQEKGLDVILEQGAVVDGGVDVTSAVAQKLSK</sequence>
<evidence type="ECO:0000256" key="3">
    <source>
        <dbReference type="SAM" id="MobiDB-lite"/>
    </source>
</evidence>
<feature type="chain" id="PRO_5003548596" description="Outer membrane protein" evidence="4">
    <location>
        <begin position="26"/>
        <end position="138"/>
    </location>
</feature>
<dbReference type="SUPFAM" id="SSF111384">
    <property type="entry name" value="OmpH-like"/>
    <property type="match status" value="1"/>
</dbReference>
<accession>H1D1B4</accession>
<organism evidence="5 6">
    <name type="scientific">Dialister succinatiphilus YIT 11850</name>
    <dbReference type="NCBI Taxonomy" id="742743"/>
    <lineage>
        <taxon>Bacteria</taxon>
        <taxon>Bacillati</taxon>
        <taxon>Bacillota</taxon>
        <taxon>Negativicutes</taxon>
        <taxon>Veillonellales</taxon>
        <taxon>Veillonellaceae</taxon>
        <taxon>Dialister</taxon>
    </lineage>
</organism>
<dbReference type="PANTHER" id="PTHR35089:SF1">
    <property type="entry name" value="CHAPERONE PROTEIN SKP"/>
    <property type="match status" value="1"/>
</dbReference>
<evidence type="ECO:0000313" key="6">
    <source>
        <dbReference type="Proteomes" id="UP000003277"/>
    </source>
</evidence>
<feature type="region of interest" description="Disordered" evidence="3">
    <location>
        <begin position="50"/>
        <end position="76"/>
    </location>
</feature>
<evidence type="ECO:0000313" key="5">
    <source>
        <dbReference type="EMBL" id="EHO62810.1"/>
    </source>
</evidence>
<evidence type="ECO:0000256" key="2">
    <source>
        <dbReference type="ARBA" id="ARBA00022729"/>
    </source>
</evidence>
<reference evidence="5 6" key="1">
    <citation type="submission" date="2011-11" db="EMBL/GenBank/DDBJ databases">
        <title>The Genome Sequence of Dialister succinatiphilus YIT 11850.</title>
        <authorList>
            <consortium name="The Broad Institute Genome Sequencing Platform"/>
            <person name="Earl A."/>
            <person name="Ward D."/>
            <person name="Feldgarden M."/>
            <person name="Gevers D."/>
            <person name="Morotomi M."/>
            <person name="Young S.K."/>
            <person name="Zeng Q."/>
            <person name="Gargeya S."/>
            <person name="Fitzgerald M."/>
            <person name="Haas B."/>
            <person name="Abouelleil A."/>
            <person name="Alvarado L."/>
            <person name="Arachchi H.M."/>
            <person name="Berlin A."/>
            <person name="Brown A."/>
            <person name="Chapman S.B."/>
            <person name="Dunbar C."/>
            <person name="Gearin G."/>
            <person name="Goldberg J."/>
            <person name="Griggs A."/>
            <person name="Gujja S."/>
            <person name="Heiman D."/>
            <person name="Howarth C."/>
            <person name="Lui A."/>
            <person name="MacDonald P.J.P."/>
            <person name="Montmayeur A."/>
            <person name="Murphy C."/>
            <person name="Neiman D."/>
            <person name="Pearson M."/>
            <person name="Priest M."/>
            <person name="Roberts A."/>
            <person name="Saif S."/>
            <person name="Shea T."/>
            <person name="Sisk P."/>
            <person name="Stolte C."/>
            <person name="Sykes S."/>
            <person name="Wortman J."/>
            <person name="Nusbaum C."/>
            <person name="Birren B."/>
        </authorList>
    </citation>
    <scope>NUCLEOTIDE SEQUENCE [LARGE SCALE GENOMIC DNA]</scope>
    <source>
        <strain evidence="5 6">YIT 11850</strain>
    </source>
</reference>
<protein>
    <recommendedName>
        <fullName evidence="7">Outer membrane protein</fullName>
    </recommendedName>
</protein>
<dbReference type="GO" id="GO:0051082">
    <property type="term" value="F:unfolded protein binding"/>
    <property type="evidence" value="ECO:0007669"/>
    <property type="project" value="InterPro"/>
</dbReference>
<dbReference type="PANTHER" id="PTHR35089">
    <property type="entry name" value="CHAPERONE PROTEIN SKP"/>
    <property type="match status" value="1"/>
</dbReference>
<dbReference type="EMBL" id="ADLT01000045">
    <property type="protein sequence ID" value="EHO62810.1"/>
    <property type="molecule type" value="Genomic_DNA"/>
</dbReference>
<dbReference type="GeneID" id="98910921"/>
<feature type="signal peptide" evidence="4">
    <location>
        <begin position="1"/>
        <end position="25"/>
    </location>
</feature>
<name>H1D1B4_9FIRM</name>
<keyword evidence="6" id="KW-1185">Reference proteome</keyword>
<dbReference type="SMART" id="SM00935">
    <property type="entry name" value="OmpH"/>
    <property type="match status" value="1"/>
</dbReference>
<dbReference type="GO" id="GO:0005829">
    <property type="term" value="C:cytosol"/>
    <property type="evidence" value="ECO:0007669"/>
    <property type="project" value="TreeGrafter"/>
</dbReference>
<dbReference type="eggNOG" id="COG2825">
    <property type="taxonomic scope" value="Bacteria"/>
</dbReference>
<evidence type="ECO:0000256" key="4">
    <source>
        <dbReference type="SAM" id="SignalP"/>
    </source>
</evidence>
<dbReference type="PATRIC" id="fig|742743.3.peg.1429"/>
<comment type="caution">
    <text evidence="5">The sequence shown here is derived from an EMBL/GenBank/DDBJ whole genome shotgun (WGS) entry which is preliminary data.</text>
</comment>
<dbReference type="GO" id="GO:0050821">
    <property type="term" value="P:protein stabilization"/>
    <property type="evidence" value="ECO:0007669"/>
    <property type="project" value="TreeGrafter"/>
</dbReference>
<proteinExistence type="inferred from homology"/>
<comment type="similarity">
    <text evidence="1">Belongs to the Skp family.</text>
</comment>
<dbReference type="OrthoDB" id="1634308at2"/>
<dbReference type="Proteomes" id="UP000003277">
    <property type="component" value="Unassembled WGS sequence"/>
</dbReference>
<dbReference type="InterPro" id="IPR005632">
    <property type="entry name" value="Chaperone_Skp"/>
</dbReference>